<keyword evidence="7" id="KW-1185">Reference proteome</keyword>
<reference evidence="7" key="2">
    <citation type="submission" date="2013-12" db="EMBL/GenBank/DDBJ databases">
        <title>Evolution of pathogenesis and genome organization in the Tremellales.</title>
        <authorList>
            <person name="Cuomo C."/>
            <person name="Litvintseva A."/>
            <person name="Heitman J."/>
            <person name="Chen Y."/>
            <person name="Sun S."/>
            <person name="Springer D."/>
            <person name="Dromer F."/>
            <person name="Young S."/>
            <person name="Zeng Q."/>
            <person name="Chapman S."/>
            <person name="Gujja S."/>
            <person name="Saif S."/>
            <person name="Birren B."/>
        </authorList>
    </citation>
    <scope>NUCLEOTIDE SEQUENCE [LARGE SCALE GENOMIC DNA]</scope>
    <source>
        <strain evidence="7">BCC8398</strain>
    </source>
</reference>
<evidence type="ECO:0000313" key="7">
    <source>
        <dbReference type="Proteomes" id="UP000092666"/>
    </source>
</evidence>
<dbReference type="AlphaFoldDB" id="A0A1B9H1J9"/>
<name>A0A1B9H1J9_9TREE</name>
<dbReference type="Gene3D" id="3.40.605.10">
    <property type="entry name" value="Aldehyde Dehydrogenase, Chain A, domain 1"/>
    <property type="match status" value="1"/>
</dbReference>
<dbReference type="CDD" id="cd07102">
    <property type="entry name" value="ALDH_EDX86601"/>
    <property type="match status" value="1"/>
</dbReference>
<dbReference type="FunFam" id="3.40.309.10:FF:000009">
    <property type="entry name" value="Aldehyde dehydrogenase A"/>
    <property type="match status" value="1"/>
</dbReference>
<evidence type="ECO:0000256" key="3">
    <source>
        <dbReference type="PROSITE-ProRule" id="PRU10007"/>
    </source>
</evidence>
<feature type="active site" evidence="3">
    <location>
        <position position="238"/>
    </location>
</feature>
<sequence length="489" mass="52988">MTNVNIQTTISPYTQQPVCTRPLLSETELDTVIAESVKAHKSWKKVPLEERIQVARKWLAEFEKIGDVAAEDISVQMGRPISQCTGEINGTLWRARHMVEIAAECLAPIPQSKPPVEGVEKLIVKQPLGVVLCISPWNYPHMCLVNSVVASLISGNAVILKPAPQTPSPAERWVSTWQAAGLPVNVLQVVHLTQERTLEQLVQDPRIDFISFTGSVAGGRAVQEAASRGKGFKGICLELGGNDPAYVRQDVNVKWTAEQLVDGVMYNSGQSCAAVERIYVHSSIFDEFVKEFAEVAKGYKLGDPSNPEVNIGPVVSVASAARIRKQVKDAVAAGAQVIVDESHFPEAKEGTALVGPTVLTNVDHSMEIMTEESFGPVVGIMKVENDEEALQLMNDSVYGLTASVWTNPSSSSSIAAFNHLVEELECGTVYLNKSDALDPSLPWSGWKNSGHGVSLSTFVYDHITHTKAVMKKVDVPGGEPASEELTKGE</sequence>
<comment type="similarity">
    <text evidence="1 4">Belongs to the aldehyde dehydrogenase family.</text>
</comment>
<evidence type="ECO:0000313" key="6">
    <source>
        <dbReference type="EMBL" id="OCF37127.1"/>
    </source>
</evidence>
<dbReference type="InterPro" id="IPR029510">
    <property type="entry name" value="Ald_DH_CS_GLU"/>
</dbReference>
<keyword evidence="2 4" id="KW-0560">Oxidoreductase</keyword>
<evidence type="ECO:0000256" key="1">
    <source>
        <dbReference type="ARBA" id="ARBA00009986"/>
    </source>
</evidence>
<feature type="domain" description="Aldehyde dehydrogenase" evidence="5">
    <location>
        <begin position="8"/>
        <end position="469"/>
    </location>
</feature>
<dbReference type="Proteomes" id="UP000092666">
    <property type="component" value="Unassembled WGS sequence"/>
</dbReference>
<evidence type="ECO:0000256" key="4">
    <source>
        <dbReference type="RuleBase" id="RU003345"/>
    </source>
</evidence>
<dbReference type="Pfam" id="PF00171">
    <property type="entry name" value="Aldedh"/>
    <property type="match status" value="1"/>
</dbReference>
<evidence type="ECO:0000256" key="2">
    <source>
        <dbReference type="ARBA" id="ARBA00023002"/>
    </source>
</evidence>
<reference evidence="6 7" key="1">
    <citation type="submission" date="2013-07" db="EMBL/GenBank/DDBJ databases">
        <title>The Genome Sequence of Cryptococcus heveanensis BCC8398.</title>
        <authorList>
            <consortium name="The Broad Institute Genome Sequencing Platform"/>
            <person name="Cuomo C."/>
            <person name="Litvintseva A."/>
            <person name="Chen Y."/>
            <person name="Heitman J."/>
            <person name="Sun S."/>
            <person name="Springer D."/>
            <person name="Dromer F."/>
            <person name="Young S.K."/>
            <person name="Zeng Q."/>
            <person name="Gargeya S."/>
            <person name="Fitzgerald M."/>
            <person name="Abouelleil A."/>
            <person name="Alvarado L."/>
            <person name="Berlin A.M."/>
            <person name="Chapman S.B."/>
            <person name="Dewar J."/>
            <person name="Goldberg J."/>
            <person name="Griggs A."/>
            <person name="Gujja S."/>
            <person name="Hansen M."/>
            <person name="Howarth C."/>
            <person name="Imamovic A."/>
            <person name="Larimer J."/>
            <person name="McCowan C."/>
            <person name="Murphy C."/>
            <person name="Pearson M."/>
            <person name="Priest M."/>
            <person name="Roberts A."/>
            <person name="Saif S."/>
            <person name="Shea T."/>
            <person name="Sykes S."/>
            <person name="Wortman J."/>
            <person name="Nusbaum C."/>
            <person name="Birren B."/>
        </authorList>
    </citation>
    <scope>NUCLEOTIDE SEQUENCE [LARGE SCALE GENOMIC DNA]</scope>
    <source>
        <strain evidence="6 7">BCC8398</strain>
    </source>
</reference>
<accession>A0A1B9H1J9</accession>
<dbReference type="InterPro" id="IPR016162">
    <property type="entry name" value="Ald_DH_N"/>
</dbReference>
<dbReference type="STRING" id="1296120.A0A1B9H1J9"/>
<dbReference type="PROSITE" id="PS00687">
    <property type="entry name" value="ALDEHYDE_DEHYDR_GLU"/>
    <property type="match status" value="1"/>
</dbReference>
<evidence type="ECO:0000259" key="5">
    <source>
        <dbReference type="Pfam" id="PF00171"/>
    </source>
</evidence>
<proteinExistence type="inferred from homology"/>
<dbReference type="PANTHER" id="PTHR11699">
    <property type="entry name" value="ALDEHYDE DEHYDROGENASE-RELATED"/>
    <property type="match status" value="1"/>
</dbReference>
<dbReference type="InterPro" id="IPR015590">
    <property type="entry name" value="Aldehyde_DH_dom"/>
</dbReference>
<dbReference type="SUPFAM" id="SSF53720">
    <property type="entry name" value="ALDH-like"/>
    <property type="match status" value="1"/>
</dbReference>
<protein>
    <submittedName>
        <fullName evidence="6">Aldehyde dehydrogenase</fullName>
    </submittedName>
</protein>
<dbReference type="InterPro" id="IPR016163">
    <property type="entry name" value="Ald_DH_C"/>
</dbReference>
<dbReference type="EMBL" id="KI669493">
    <property type="protein sequence ID" value="OCF37127.1"/>
    <property type="molecule type" value="Genomic_DNA"/>
</dbReference>
<organism evidence="6 7">
    <name type="scientific">Kwoniella heveanensis BCC8398</name>
    <dbReference type="NCBI Taxonomy" id="1296120"/>
    <lineage>
        <taxon>Eukaryota</taxon>
        <taxon>Fungi</taxon>
        <taxon>Dikarya</taxon>
        <taxon>Basidiomycota</taxon>
        <taxon>Agaricomycotina</taxon>
        <taxon>Tremellomycetes</taxon>
        <taxon>Tremellales</taxon>
        <taxon>Cryptococcaceae</taxon>
        <taxon>Kwoniella</taxon>
    </lineage>
</organism>
<dbReference type="Gene3D" id="3.40.309.10">
    <property type="entry name" value="Aldehyde Dehydrogenase, Chain A, domain 2"/>
    <property type="match status" value="1"/>
</dbReference>
<dbReference type="OrthoDB" id="310895at2759"/>
<dbReference type="GO" id="GO:0016620">
    <property type="term" value="F:oxidoreductase activity, acting on the aldehyde or oxo group of donors, NAD or NADP as acceptor"/>
    <property type="evidence" value="ECO:0007669"/>
    <property type="project" value="InterPro"/>
</dbReference>
<gene>
    <name evidence="6" type="ORF">I316_01033</name>
</gene>
<dbReference type="InterPro" id="IPR016161">
    <property type="entry name" value="Ald_DH/histidinol_DH"/>
</dbReference>